<dbReference type="SUPFAM" id="SSF57667">
    <property type="entry name" value="beta-beta-alpha zinc fingers"/>
    <property type="match status" value="8"/>
</dbReference>
<evidence type="ECO:0000256" key="5">
    <source>
        <dbReference type="ARBA" id="ARBA00022771"/>
    </source>
</evidence>
<feature type="compositionally biased region" description="Basic and acidic residues" evidence="12">
    <location>
        <begin position="311"/>
        <end position="325"/>
    </location>
</feature>
<feature type="chain" id="PRO_5018247882" description="C2H2-type domain-containing protein" evidence="13">
    <location>
        <begin position="22"/>
        <end position="873"/>
    </location>
</feature>
<evidence type="ECO:0000256" key="7">
    <source>
        <dbReference type="ARBA" id="ARBA00023015"/>
    </source>
</evidence>
<feature type="region of interest" description="Disordered" evidence="12">
    <location>
        <begin position="303"/>
        <end position="384"/>
    </location>
</feature>
<dbReference type="InterPro" id="IPR013087">
    <property type="entry name" value="Znf_C2H2_type"/>
</dbReference>
<keyword evidence="9" id="KW-0804">Transcription</keyword>
<feature type="domain" description="C2H2-type" evidence="14">
    <location>
        <begin position="764"/>
        <end position="791"/>
    </location>
</feature>
<proteinExistence type="inferred from homology"/>
<dbReference type="Proteomes" id="UP000269221">
    <property type="component" value="Unassembled WGS sequence"/>
</dbReference>
<evidence type="ECO:0000256" key="1">
    <source>
        <dbReference type="ARBA" id="ARBA00004123"/>
    </source>
</evidence>
<dbReference type="GO" id="GO:0003677">
    <property type="term" value="F:DNA binding"/>
    <property type="evidence" value="ECO:0007669"/>
    <property type="project" value="UniProtKB-KW"/>
</dbReference>
<gene>
    <name evidence="15" type="ORF">DUI87_28695</name>
</gene>
<dbReference type="OrthoDB" id="9169697at2759"/>
<feature type="domain" description="C2H2-type" evidence="14">
    <location>
        <begin position="540"/>
        <end position="567"/>
    </location>
</feature>
<feature type="compositionally biased region" description="Polar residues" evidence="12">
    <location>
        <begin position="326"/>
        <end position="344"/>
    </location>
</feature>
<evidence type="ECO:0000256" key="13">
    <source>
        <dbReference type="SAM" id="SignalP"/>
    </source>
</evidence>
<dbReference type="PROSITE" id="PS50157">
    <property type="entry name" value="ZINC_FINGER_C2H2_2"/>
    <property type="match status" value="13"/>
</dbReference>
<evidence type="ECO:0000256" key="11">
    <source>
        <dbReference type="PROSITE-ProRule" id="PRU00042"/>
    </source>
</evidence>
<dbReference type="FunFam" id="3.30.160.60:FF:001174">
    <property type="entry name" value="zinc finger protein 527 isoform X1"/>
    <property type="match status" value="1"/>
</dbReference>
<comment type="caution">
    <text evidence="15">The sequence shown here is derived from an EMBL/GenBank/DDBJ whole genome shotgun (WGS) entry which is preliminary data.</text>
</comment>
<protein>
    <recommendedName>
        <fullName evidence="14">C2H2-type domain-containing protein</fullName>
    </recommendedName>
</protein>
<accession>A0A3M0J3K4</accession>
<evidence type="ECO:0000313" key="16">
    <source>
        <dbReference type="Proteomes" id="UP000269221"/>
    </source>
</evidence>
<evidence type="ECO:0000256" key="9">
    <source>
        <dbReference type="ARBA" id="ARBA00023163"/>
    </source>
</evidence>
<feature type="domain" description="C2H2-type" evidence="14">
    <location>
        <begin position="372"/>
        <end position="399"/>
    </location>
</feature>
<dbReference type="Pfam" id="PF13465">
    <property type="entry name" value="zf-H2C2_2"/>
    <property type="match status" value="1"/>
</dbReference>
<dbReference type="GO" id="GO:0008270">
    <property type="term" value="F:zinc ion binding"/>
    <property type="evidence" value="ECO:0007669"/>
    <property type="project" value="UniProtKB-KW"/>
</dbReference>
<keyword evidence="7" id="KW-0805">Transcription regulation</keyword>
<evidence type="ECO:0000259" key="14">
    <source>
        <dbReference type="PROSITE" id="PS50157"/>
    </source>
</evidence>
<evidence type="ECO:0000256" key="10">
    <source>
        <dbReference type="ARBA" id="ARBA00023242"/>
    </source>
</evidence>
<keyword evidence="16" id="KW-1185">Reference proteome</keyword>
<evidence type="ECO:0000256" key="3">
    <source>
        <dbReference type="ARBA" id="ARBA00022723"/>
    </source>
</evidence>
<dbReference type="InterPro" id="IPR036236">
    <property type="entry name" value="Znf_C2H2_sf"/>
</dbReference>
<dbReference type="FunFam" id="3.30.160.60:FF:001343">
    <property type="entry name" value="Zinc finger protein 568"/>
    <property type="match status" value="1"/>
</dbReference>
<feature type="domain" description="C2H2-type" evidence="14">
    <location>
        <begin position="846"/>
        <end position="873"/>
    </location>
</feature>
<dbReference type="FunFam" id="3.30.160.60:FF:002209">
    <property type="match status" value="1"/>
</dbReference>
<evidence type="ECO:0000256" key="6">
    <source>
        <dbReference type="ARBA" id="ARBA00022833"/>
    </source>
</evidence>
<dbReference type="PROSITE" id="PS00028">
    <property type="entry name" value="ZINC_FINGER_C2H2_1"/>
    <property type="match status" value="9"/>
</dbReference>
<dbReference type="PANTHER" id="PTHR23234:SF8">
    <property type="entry name" value="C2H2-TYPE DOMAIN-CONTAINING PROTEIN"/>
    <property type="match status" value="1"/>
</dbReference>
<dbReference type="Pfam" id="PF00096">
    <property type="entry name" value="zf-C2H2"/>
    <property type="match status" value="6"/>
</dbReference>
<feature type="compositionally biased region" description="Basic and acidic residues" evidence="12">
    <location>
        <begin position="676"/>
        <end position="690"/>
    </location>
</feature>
<organism evidence="15 16">
    <name type="scientific">Hirundo rustica rustica</name>
    <dbReference type="NCBI Taxonomy" id="333673"/>
    <lineage>
        <taxon>Eukaryota</taxon>
        <taxon>Metazoa</taxon>
        <taxon>Chordata</taxon>
        <taxon>Craniata</taxon>
        <taxon>Vertebrata</taxon>
        <taxon>Euteleostomi</taxon>
        <taxon>Archelosauria</taxon>
        <taxon>Archosauria</taxon>
        <taxon>Dinosauria</taxon>
        <taxon>Saurischia</taxon>
        <taxon>Theropoda</taxon>
        <taxon>Coelurosauria</taxon>
        <taxon>Aves</taxon>
        <taxon>Neognathae</taxon>
        <taxon>Neoaves</taxon>
        <taxon>Telluraves</taxon>
        <taxon>Australaves</taxon>
        <taxon>Passeriformes</taxon>
        <taxon>Sylvioidea</taxon>
        <taxon>Hirundinidae</taxon>
        <taxon>Hirundo</taxon>
    </lineage>
</organism>
<reference evidence="15 16" key="1">
    <citation type="submission" date="2018-07" db="EMBL/GenBank/DDBJ databases">
        <title>A high quality draft genome assembly of the barn swallow (H. rustica rustica).</title>
        <authorList>
            <person name="Formenti G."/>
            <person name="Chiara M."/>
            <person name="Poveda L."/>
            <person name="Francoijs K.-J."/>
            <person name="Bonisoli-Alquati A."/>
            <person name="Canova L."/>
            <person name="Gianfranceschi L."/>
            <person name="Horner D.S."/>
            <person name="Saino N."/>
        </authorList>
    </citation>
    <scope>NUCLEOTIDE SEQUENCE [LARGE SCALE GENOMIC DNA]</scope>
    <source>
        <strain evidence="15">Chelidonia</strain>
        <tissue evidence="15">Blood</tissue>
    </source>
</reference>
<feature type="domain" description="C2H2-type" evidence="14">
    <location>
        <begin position="484"/>
        <end position="511"/>
    </location>
</feature>
<evidence type="ECO:0000313" key="15">
    <source>
        <dbReference type="EMBL" id="RMB94890.1"/>
    </source>
</evidence>
<evidence type="ECO:0000256" key="4">
    <source>
        <dbReference type="ARBA" id="ARBA00022737"/>
    </source>
</evidence>
<dbReference type="AlphaFoldDB" id="A0A3M0J3K4"/>
<dbReference type="FunFam" id="3.30.160.60:FF:000295">
    <property type="entry name" value="zinc finger protein 19"/>
    <property type="match status" value="1"/>
</dbReference>
<dbReference type="STRING" id="333673.A0A3M0J3K4"/>
<dbReference type="EMBL" id="QRBI01000193">
    <property type="protein sequence ID" value="RMB94890.1"/>
    <property type="molecule type" value="Genomic_DNA"/>
</dbReference>
<dbReference type="SMART" id="SM00355">
    <property type="entry name" value="ZnF_C2H2"/>
    <property type="match status" value="12"/>
</dbReference>
<feature type="region of interest" description="Disordered" evidence="12">
    <location>
        <begin position="663"/>
        <end position="744"/>
    </location>
</feature>
<feature type="domain" description="C2H2-type" evidence="14">
    <location>
        <begin position="568"/>
        <end position="595"/>
    </location>
</feature>
<dbReference type="PANTHER" id="PTHR23234">
    <property type="entry name" value="ZNF44 PROTEIN"/>
    <property type="match status" value="1"/>
</dbReference>
<dbReference type="FunFam" id="3.30.160.60:FF:000688">
    <property type="entry name" value="zinc finger protein 197 isoform X1"/>
    <property type="match status" value="1"/>
</dbReference>
<dbReference type="FunFam" id="3.30.160.60:FF:002005">
    <property type="entry name" value="Zinc finger protein 200"/>
    <property type="match status" value="1"/>
</dbReference>
<feature type="domain" description="C2H2-type" evidence="14">
    <location>
        <begin position="792"/>
        <end position="817"/>
    </location>
</feature>
<evidence type="ECO:0000256" key="8">
    <source>
        <dbReference type="ARBA" id="ARBA00023125"/>
    </source>
</evidence>
<dbReference type="FunFam" id="3.30.160.60:FF:000012">
    <property type="entry name" value="RB-associated KRAB zinc finger protein-like"/>
    <property type="match status" value="1"/>
</dbReference>
<keyword evidence="10" id="KW-0539">Nucleus</keyword>
<evidence type="ECO:0000256" key="2">
    <source>
        <dbReference type="ARBA" id="ARBA00006991"/>
    </source>
</evidence>
<keyword evidence="3" id="KW-0479">Metal-binding</keyword>
<sequence>MAHTGLLGGIVLMMFIKHTYETKACTNCYHPVYDGEDLRSLFRVHTNVNPNCLDHSQLNTCQEDGKVYWTTKNTASYAQHLFGECPIGDTWLCFEADHKGLRDIIKEKVLTTKIEKSLNIPSGKNLFIDLVERISRELNLTECWICGEIDDKSTVIKNISKEIRKLAYVGNQEWTPLMDTNWWNGFWSFKGDWWKKAGFMIICSITGLMFLPCLIPYPIRTITSTVQASIQIPKATGQNQTKMMVIEGQEPEHENTKEIYEKFQKCKKLYFQEEENKIIPRGLAVKDFPFPNLGQMEEEAVRKRKMLQDSQADKELRMETREDKSPQQNLMEEAVLSSSTAQESNGEEKIRRSCGRRSSKPIPGCSEEERPTLCQESGQSFSQSNTRVQHQIIHSGERPYDSSECRKKFQTSSNLLKHQQIHTEERPFRCPDCRKGFKQNSTPITHRRIHTGERPYECGECGMSFSNSFSLIRHQRIHTRERPYECEQCGKSFSQRSNLIRHQNIHAEERPYKCGECGKGFNQRSQLIIHQMIHTGERPYECPECGKRFQTSSSLLVHQQIHTEERPFRCPDCRKGFKQNSHLIRHQRIHTGERPYECPQCGKSFTQRSHLSQHQRRHPVHEEPVRGMDLSETHSCFETFWVFPLTFTPGKDLTFPNLGQMEKKAVRKRKMPRNSQADKELRMKTRENKSPQENLMEHVLSSSTVQESKREEKLRRSCRRKDSKPIPACSEEERPTLCQEGGQSFSRGSELVVPEQPPDGEKPHKCLECGKSFSWNCLLIRNQRIHTGERPYECPEKGFKHNSHLIRHRRIHIGERPYECGECGMTFSQSSNLICHQRIHTREQPYECEQCGKSFSHRSSLICHQNTHAEERP</sequence>
<dbReference type="Gene3D" id="3.30.160.60">
    <property type="entry name" value="Classic Zinc Finger"/>
    <property type="match status" value="13"/>
</dbReference>
<feature type="domain" description="C2H2-type" evidence="14">
    <location>
        <begin position="512"/>
        <end position="539"/>
    </location>
</feature>
<feature type="domain" description="C2H2-type" evidence="14">
    <location>
        <begin position="596"/>
        <end position="623"/>
    </location>
</feature>
<dbReference type="FunFam" id="3.30.160.60:FF:000710">
    <property type="entry name" value="Zinc finger protein 768"/>
    <property type="match status" value="1"/>
</dbReference>
<dbReference type="GO" id="GO:0005634">
    <property type="term" value="C:nucleus"/>
    <property type="evidence" value="ECO:0007669"/>
    <property type="project" value="UniProtKB-SubCell"/>
</dbReference>
<dbReference type="FunFam" id="3.30.160.60:FF:002090">
    <property type="entry name" value="Zinc finger protein 473"/>
    <property type="match status" value="1"/>
</dbReference>
<feature type="domain" description="C2H2-type" evidence="14">
    <location>
        <begin position="400"/>
        <end position="427"/>
    </location>
</feature>
<keyword evidence="13" id="KW-0732">Signal</keyword>
<dbReference type="InterPro" id="IPR050758">
    <property type="entry name" value="Znf_C2H2-type"/>
</dbReference>
<keyword evidence="5 11" id="KW-0863">Zinc-finger</keyword>
<keyword evidence="4" id="KW-0677">Repeat</keyword>
<dbReference type="FunFam" id="3.30.160.60:FF:000135">
    <property type="entry name" value="Zinc finger protein 358"/>
    <property type="match status" value="1"/>
</dbReference>
<feature type="domain" description="C2H2-type" evidence="14">
    <location>
        <begin position="818"/>
        <end position="845"/>
    </location>
</feature>
<dbReference type="FunFam" id="3.30.160.60:FF:002343">
    <property type="entry name" value="Zinc finger protein 33A"/>
    <property type="match status" value="1"/>
</dbReference>
<dbReference type="FunFam" id="3.30.160.60:FF:000478">
    <property type="entry name" value="Zinc finger protein 133"/>
    <property type="match status" value="1"/>
</dbReference>
<keyword evidence="6" id="KW-0862">Zinc</keyword>
<name>A0A3M0J3K4_HIRRU</name>
<feature type="compositionally biased region" description="Polar residues" evidence="12">
    <location>
        <begin position="374"/>
        <end position="384"/>
    </location>
</feature>
<keyword evidence="8" id="KW-0238">DNA-binding</keyword>
<feature type="signal peptide" evidence="13">
    <location>
        <begin position="1"/>
        <end position="21"/>
    </location>
</feature>
<comment type="subcellular location">
    <subcellularLocation>
        <location evidence="1">Nucleus</location>
    </subcellularLocation>
</comment>
<comment type="similarity">
    <text evidence="2">Belongs to the krueppel C2H2-type zinc-finger protein family.</text>
</comment>
<evidence type="ECO:0000256" key="12">
    <source>
        <dbReference type="SAM" id="MobiDB-lite"/>
    </source>
</evidence>
<feature type="domain" description="C2H2-type" evidence="14">
    <location>
        <begin position="428"/>
        <end position="455"/>
    </location>
</feature>
<feature type="domain" description="C2H2-type" evidence="14">
    <location>
        <begin position="456"/>
        <end position="483"/>
    </location>
</feature>